<feature type="region of interest" description="Disordered" evidence="1">
    <location>
        <begin position="151"/>
        <end position="171"/>
    </location>
</feature>
<keyword evidence="2" id="KW-1185">Reference proteome</keyword>
<reference evidence="3" key="1">
    <citation type="submission" date="2022-11" db="UniProtKB">
        <authorList>
            <consortium name="WormBaseParasite"/>
        </authorList>
    </citation>
    <scope>IDENTIFICATION</scope>
</reference>
<proteinExistence type="predicted"/>
<evidence type="ECO:0000256" key="1">
    <source>
        <dbReference type="SAM" id="MobiDB-lite"/>
    </source>
</evidence>
<feature type="compositionally biased region" description="Gly residues" evidence="1">
    <location>
        <begin position="87"/>
        <end position="102"/>
    </location>
</feature>
<accession>A0A915CJV5</accession>
<evidence type="ECO:0000313" key="3">
    <source>
        <dbReference type="WBParaSite" id="PgR348_g002_t01"/>
    </source>
</evidence>
<organism evidence="2 3">
    <name type="scientific">Parascaris univalens</name>
    <name type="common">Nematode worm</name>
    <dbReference type="NCBI Taxonomy" id="6257"/>
    <lineage>
        <taxon>Eukaryota</taxon>
        <taxon>Metazoa</taxon>
        <taxon>Ecdysozoa</taxon>
        <taxon>Nematoda</taxon>
        <taxon>Chromadorea</taxon>
        <taxon>Rhabditida</taxon>
        <taxon>Spirurina</taxon>
        <taxon>Ascaridomorpha</taxon>
        <taxon>Ascaridoidea</taxon>
        <taxon>Ascarididae</taxon>
        <taxon>Parascaris</taxon>
    </lineage>
</organism>
<sequence length="298" mass="30982">MPPAGDPKESPPSWFWRTPQGVSGCPAGGSGEVEQSVWPKRFLRRKAGQVILACPSGGSGEWIRWFSAYSAGVRQCPEHGSGKSERGGSGMPDGDSGVGPPSGSGVPAAGDFGVSWQSDFRHRRQGSSGQCEYAVQVCFWRDIEQVISGAVDSAGGSRGSGSDGSGMHSQASQRFALHRLKVPQTQATMFVHTVLTNEREESYSGESSLQVILQCPPKRAGEFWRVRQVVTGRWSTCPACSGELGSFASGLSGTRFGTSESGSGMPAGDTESPPLVLAVAGQVILACPAGGSGSAAGR</sequence>
<dbReference type="Proteomes" id="UP000887569">
    <property type="component" value="Unplaced"/>
</dbReference>
<feature type="region of interest" description="Disordered" evidence="1">
    <location>
        <begin position="76"/>
        <end position="111"/>
    </location>
</feature>
<dbReference type="AlphaFoldDB" id="A0A915CJV5"/>
<feature type="region of interest" description="Disordered" evidence="1">
    <location>
        <begin position="1"/>
        <end position="33"/>
    </location>
</feature>
<feature type="compositionally biased region" description="Basic and acidic residues" evidence="1">
    <location>
        <begin position="76"/>
        <end position="86"/>
    </location>
</feature>
<protein>
    <submittedName>
        <fullName evidence="3">Uncharacterized protein</fullName>
    </submittedName>
</protein>
<evidence type="ECO:0000313" key="2">
    <source>
        <dbReference type="Proteomes" id="UP000887569"/>
    </source>
</evidence>
<name>A0A915CJV5_PARUN</name>
<dbReference type="WBParaSite" id="PgR348_g002_t01">
    <property type="protein sequence ID" value="PgR348_g002_t01"/>
    <property type="gene ID" value="PgR348_g002"/>
</dbReference>